<comment type="caution">
    <text evidence="2">The sequence shown here is derived from an EMBL/GenBank/DDBJ whole genome shotgun (WGS) entry which is preliminary data.</text>
</comment>
<keyword evidence="3" id="KW-1185">Reference proteome</keyword>
<reference evidence="2 3" key="1">
    <citation type="submission" date="2020-08" db="EMBL/GenBank/DDBJ databases">
        <title>Genomic Encyclopedia of Type Strains, Phase IV (KMG-IV): sequencing the most valuable type-strain genomes for metagenomic binning, comparative biology and taxonomic classification.</title>
        <authorList>
            <person name="Goeker M."/>
        </authorList>
    </citation>
    <scope>NUCLEOTIDE SEQUENCE [LARGE SCALE GENOMIC DNA]</scope>
    <source>
        <strain evidence="2 3">DSM 12251</strain>
    </source>
</reference>
<accession>A0A7W7YML6</accession>
<dbReference type="AlphaFoldDB" id="A0A7W7YML6"/>
<name>A0A7W7YML6_9BACT</name>
<evidence type="ECO:0000313" key="2">
    <source>
        <dbReference type="EMBL" id="MBB5038980.1"/>
    </source>
</evidence>
<dbReference type="Proteomes" id="UP000534294">
    <property type="component" value="Unassembled WGS sequence"/>
</dbReference>
<organism evidence="2 3">
    <name type="scientific">Prosthecobacter dejongeii</name>
    <dbReference type="NCBI Taxonomy" id="48465"/>
    <lineage>
        <taxon>Bacteria</taxon>
        <taxon>Pseudomonadati</taxon>
        <taxon>Verrucomicrobiota</taxon>
        <taxon>Verrucomicrobiia</taxon>
        <taxon>Verrucomicrobiales</taxon>
        <taxon>Verrucomicrobiaceae</taxon>
        <taxon>Prosthecobacter</taxon>
    </lineage>
</organism>
<dbReference type="InterPro" id="IPR032557">
    <property type="entry name" value="DUF4935"/>
</dbReference>
<evidence type="ECO:0000313" key="3">
    <source>
        <dbReference type="Proteomes" id="UP000534294"/>
    </source>
</evidence>
<sequence length="369" mass="41495">MIRIILDTTVFHQNSTLKGQDFRLLTTLSKAGALKLFLPYVVEKEFLTQQSASSREQIDSILRSVKTLSQRALQDELTTWLNAFETEVGNKTPAILDADEKNLNDWLQAINAEKMPICEAQAVGALDAYFHGLPPLKQAKIRKDIPDSFVFQALRKLALDNLGVVFVSGDSQLREAAKKLDNVEVYESLKAFIQTPDIQNLILQEEERQKIEGIKQRITTSEEISELLSNSIKDKLGEKVVWKNVGYDAYDIDSSDATISSYGEVQETNFLWNDLSYYGDGSFSLPFTSTMEVSITFYISKSDWYCLSDDEAPPVSDHNDHYFEAESEIEIIVEGILSFSVGDDISPDDEDLIIADTVEIDSIESIESN</sequence>
<gene>
    <name evidence="2" type="ORF">HNQ64_003245</name>
</gene>
<proteinExistence type="predicted"/>
<evidence type="ECO:0000259" key="1">
    <source>
        <dbReference type="Pfam" id="PF16289"/>
    </source>
</evidence>
<feature type="domain" description="DUF4935" evidence="1">
    <location>
        <begin position="4"/>
        <end position="170"/>
    </location>
</feature>
<protein>
    <submittedName>
        <fullName evidence="2">Phage-related protein</fullName>
    </submittedName>
</protein>
<dbReference type="Pfam" id="PF16289">
    <property type="entry name" value="PIN_12"/>
    <property type="match status" value="1"/>
</dbReference>
<dbReference type="RefSeq" id="WP_184210274.1">
    <property type="nucleotide sequence ID" value="NZ_JACHIF010000006.1"/>
</dbReference>
<dbReference type="EMBL" id="JACHIF010000006">
    <property type="protein sequence ID" value="MBB5038980.1"/>
    <property type="molecule type" value="Genomic_DNA"/>
</dbReference>